<evidence type="ECO:0000313" key="3">
    <source>
        <dbReference type="Proteomes" id="UP000799438"/>
    </source>
</evidence>
<proteinExistence type="predicted"/>
<protein>
    <submittedName>
        <fullName evidence="2">Uncharacterized protein</fullName>
    </submittedName>
</protein>
<dbReference type="RefSeq" id="XP_033399679.1">
    <property type="nucleotide sequence ID" value="XM_033545449.1"/>
</dbReference>
<feature type="transmembrane region" description="Helical" evidence="1">
    <location>
        <begin position="7"/>
        <end position="28"/>
    </location>
</feature>
<dbReference type="EMBL" id="ML995480">
    <property type="protein sequence ID" value="KAF2143967.1"/>
    <property type="molecule type" value="Genomic_DNA"/>
</dbReference>
<evidence type="ECO:0000256" key="1">
    <source>
        <dbReference type="SAM" id="Phobius"/>
    </source>
</evidence>
<dbReference type="OrthoDB" id="3777395at2759"/>
<keyword evidence="1" id="KW-1133">Transmembrane helix</keyword>
<sequence length="367" mass="42351">MSTMPSFSFLGQVAAFFHLVILSLFIGWFVAKDIFAAFYTILSYLPPFISFTGKYRFEAVAICTIIIIYTQFFGFHYYLSFLWGWKTCLGPCFSSDPQLLCLHDGIMKGLLLLILPHFIWASWIGIWFSILILGNLNFLYEDKKELSAFDSLVRQVDRVTGRERYCSICNIQQSDLMHHDKILNKCLPLFSHHDYWFMPPVYLKTQKAYLSAIVMLPLQLVITVLNWYYIFFMNGTVTVYHIVYLSLISFTVILALREVAVNGYIWINITLYNTRKPEMDGVRLRFRSENGKIRFTELNFKRLPQDLVDPPIGEMTFWGEGYAKWVCDKHVKVEKDSKVPGIPTAPPPVSHGGIPAITLTILTPTNP</sequence>
<dbReference type="AlphaFoldDB" id="A0A6A6BMA7"/>
<feature type="transmembrane region" description="Helical" evidence="1">
    <location>
        <begin position="59"/>
        <end position="79"/>
    </location>
</feature>
<dbReference type="Proteomes" id="UP000799438">
    <property type="component" value="Unassembled WGS sequence"/>
</dbReference>
<feature type="transmembrane region" description="Helical" evidence="1">
    <location>
        <begin position="34"/>
        <end position="52"/>
    </location>
</feature>
<keyword evidence="1" id="KW-0472">Membrane</keyword>
<organism evidence="2 3">
    <name type="scientific">Aplosporella prunicola CBS 121167</name>
    <dbReference type="NCBI Taxonomy" id="1176127"/>
    <lineage>
        <taxon>Eukaryota</taxon>
        <taxon>Fungi</taxon>
        <taxon>Dikarya</taxon>
        <taxon>Ascomycota</taxon>
        <taxon>Pezizomycotina</taxon>
        <taxon>Dothideomycetes</taxon>
        <taxon>Dothideomycetes incertae sedis</taxon>
        <taxon>Botryosphaeriales</taxon>
        <taxon>Aplosporellaceae</taxon>
        <taxon>Aplosporella</taxon>
    </lineage>
</organism>
<dbReference type="PROSITE" id="PS50216">
    <property type="entry name" value="DHHC"/>
    <property type="match status" value="1"/>
</dbReference>
<feature type="transmembrane region" description="Helical" evidence="1">
    <location>
        <begin position="118"/>
        <end position="140"/>
    </location>
</feature>
<dbReference type="GeneID" id="54302957"/>
<feature type="transmembrane region" description="Helical" evidence="1">
    <location>
        <begin position="208"/>
        <end position="230"/>
    </location>
</feature>
<reference evidence="2" key="1">
    <citation type="journal article" date="2020" name="Stud. Mycol.">
        <title>101 Dothideomycetes genomes: a test case for predicting lifestyles and emergence of pathogens.</title>
        <authorList>
            <person name="Haridas S."/>
            <person name="Albert R."/>
            <person name="Binder M."/>
            <person name="Bloem J."/>
            <person name="Labutti K."/>
            <person name="Salamov A."/>
            <person name="Andreopoulos B."/>
            <person name="Baker S."/>
            <person name="Barry K."/>
            <person name="Bills G."/>
            <person name="Bluhm B."/>
            <person name="Cannon C."/>
            <person name="Castanera R."/>
            <person name="Culley D."/>
            <person name="Daum C."/>
            <person name="Ezra D."/>
            <person name="Gonzalez J."/>
            <person name="Henrissat B."/>
            <person name="Kuo A."/>
            <person name="Liang C."/>
            <person name="Lipzen A."/>
            <person name="Lutzoni F."/>
            <person name="Magnuson J."/>
            <person name="Mondo S."/>
            <person name="Nolan M."/>
            <person name="Ohm R."/>
            <person name="Pangilinan J."/>
            <person name="Park H.-J."/>
            <person name="Ramirez L."/>
            <person name="Alfaro M."/>
            <person name="Sun H."/>
            <person name="Tritt A."/>
            <person name="Yoshinaga Y."/>
            <person name="Zwiers L.-H."/>
            <person name="Turgeon B."/>
            <person name="Goodwin S."/>
            <person name="Spatafora J."/>
            <person name="Crous P."/>
            <person name="Grigoriev I."/>
        </authorList>
    </citation>
    <scope>NUCLEOTIDE SEQUENCE</scope>
    <source>
        <strain evidence="2">CBS 121167</strain>
    </source>
</reference>
<feature type="transmembrane region" description="Helical" evidence="1">
    <location>
        <begin position="242"/>
        <end position="267"/>
    </location>
</feature>
<name>A0A6A6BMA7_9PEZI</name>
<keyword evidence="3" id="KW-1185">Reference proteome</keyword>
<evidence type="ECO:0000313" key="2">
    <source>
        <dbReference type="EMBL" id="KAF2143967.1"/>
    </source>
</evidence>
<keyword evidence="1" id="KW-0812">Transmembrane</keyword>
<accession>A0A6A6BMA7</accession>
<gene>
    <name evidence="2" type="ORF">K452DRAFT_345331</name>
</gene>